<keyword evidence="3" id="KW-0145">Chemotaxis</keyword>
<dbReference type="GO" id="GO:0004888">
    <property type="term" value="F:transmembrane signaling receptor activity"/>
    <property type="evidence" value="ECO:0007669"/>
    <property type="project" value="TreeGrafter"/>
</dbReference>
<comment type="similarity">
    <text evidence="8">Belongs to the methyl-accepting chemotaxis (MCP) protein family.</text>
</comment>
<proteinExistence type="inferred from homology"/>
<dbReference type="GO" id="GO:0005886">
    <property type="term" value="C:plasma membrane"/>
    <property type="evidence" value="ECO:0007669"/>
    <property type="project" value="UniProtKB-SubCell"/>
</dbReference>
<evidence type="ECO:0000256" key="4">
    <source>
        <dbReference type="ARBA" id="ARBA00022692"/>
    </source>
</evidence>
<evidence type="ECO:0000256" key="5">
    <source>
        <dbReference type="ARBA" id="ARBA00022989"/>
    </source>
</evidence>
<evidence type="ECO:0000256" key="7">
    <source>
        <dbReference type="ARBA" id="ARBA00023224"/>
    </source>
</evidence>
<evidence type="ECO:0000259" key="13">
    <source>
        <dbReference type="PROSITE" id="PS50885"/>
    </source>
</evidence>
<dbReference type="InterPro" id="IPR003660">
    <property type="entry name" value="HAMP_dom"/>
</dbReference>
<dbReference type="SMART" id="SM00283">
    <property type="entry name" value="MA"/>
    <property type="match status" value="1"/>
</dbReference>
<reference evidence="14 15" key="1">
    <citation type="submission" date="2020-01" db="EMBL/GenBank/DDBJ databases">
        <authorList>
            <person name="Lee S.D."/>
        </authorList>
    </citation>
    <scope>NUCLEOTIDE SEQUENCE [LARGE SCALE GENOMIC DNA]</scope>
    <source>
        <strain evidence="14 15">SAP-1</strain>
    </source>
</reference>
<keyword evidence="5 10" id="KW-1133">Transmembrane helix</keyword>
<keyword evidence="15" id="KW-1185">Reference proteome</keyword>
<dbReference type="FunFam" id="1.10.287.950:FF:000001">
    <property type="entry name" value="Methyl-accepting chemotaxis sensory transducer"/>
    <property type="match status" value="1"/>
</dbReference>
<dbReference type="PROSITE" id="PS50111">
    <property type="entry name" value="CHEMOTAXIS_TRANSDUC_2"/>
    <property type="match status" value="1"/>
</dbReference>
<dbReference type="Pfam" id="PF02743">
    <property type="entry name" value="dCache_1"/>
    <property type="match status" value="1"/>
</dbReference>
<dbReference type="GO" id="GO:0006935">
    <property type="term" value="P:chemotaxis"/>
    <property type="evidence" value="ECO:0007669"/>
    <property type="project" value="UniProtKB-KW"/>
</dbReference>
<evidence type="ECO:0000256" key="8">
    <source>
        <dbReference type="ARBA" id="ARBA00029447"/>
    </source>
</evidence>
<keyword evidence="6 10" id="KW-0472">Membrane</keyword>
<evidence type="ECO:0000313" key="14">
    <source>
        <dbReference type="EMBL" id="NMP26524.1"/>
    </source>
</evidence>
<keyword evidence="2" id="KW-1003">Cell membrane</keyword>
<accession>A0A848MJT9</accession>
<dbReference type="AlphaFoldDB" id="A0A848MJT9"/>
<reference evidence="14 15" key="2">
    <citation type="submission" date="2020-06" db="EMBL/GenBank/DDBJ databases">
        <title>Polyphasic characterization of a Rahnella strain isolated from tree sap.</title>
        <authorList>
            <person name="Kim I.S."/>
        </authorList>
    </citation>
    <scope>NUCLEOTIDE SEQUENCE [LARGE SCALE GENOMIC DNA]</scope>
    <source>
        <strain evidence="14 15">SAP-1</strain>
    </source>
</reference>
<evidence type="ECO:0000256" key="9">
    <source>
        <dbReference type="PROSITE-ProRule" id="PRU00284"/>
    </source>
</evidence>
<dbReference type="PANTHER" id="PTHR43531">
    <property type="entry name" value="PROTEIN ICFG"/>
    <property type="match status" value="1"/>
</dbReference>
<dbReference type="PROSITE" id="PS50885">
    <property type="entry name" value="HAMP"/>
    <property type="match status" value="1"/>
</dbReference>
<dbReference type="Proteomes" id="UP000585363">
    <property type="component" value="Unassembled WGS sequence"/>
</dbReference>
<dbReference type="CDD" id="cd12913">
    <property type="entry name" value="PDC1_MCP_like"/>
    <property type="match status" value="1"/>
</dbReference>
<comment type="subcellular location">
    <subcellularLocation>
        <location evidence="1">Cell membrane</location>
        <topology evidence="1">Multi-pass membrane protein</topology>
    </subcellularLocation>
</comment>
<dbReference type="RefSeq" id="WP_169402227.1">
    <property type="nucleotide sequence ID" value="NZ_JAADJU010000003.1"/>
</dbReference>
<dbReference type="InterPro" id="IPR051310">
    <property type="entry name" value="MCP_chemotaxis"/>
</dbReference>
<dbReference type="EMBL" id="JAADJU010000003">
    <property type="protein sequence ID" value="NMP26524.1"/>
    <property type="molecule type" value="Genomic_DNA"/>
</dbReference>
<name>A0A848MJT9_9GAMM</name>
<evidence type="ECO:0000256" key="3">
    <source>
        <dbReference type="ARBA" id="ARBA00022500"/>
    </source>
</evidence>
<feature type="transmembrane region" description="Helical" evidence="10">
    <location>
        <begin position="268"/>
        <end position="292"/>
    </location>
</feature>
<evidence type="ECO:0000259" key="12">
    <source>
        <dbReference type="PROSITE" id="PS50111"/>
    </source>
</evidence>
<evidence type="ECO:0000256" key="11">
    <source>
        <dbReference type="SAM" id="SignalP"/>
    </source>
</evidence>
<comment type="caution">
    <text evidence="14">The sequence shown here is derived from an EMBL/GenBank/DDBJ whole genome shotgun (WGS) entry which is preliminary data.</text>
</comment>
<keyword evidence="4 10" id="KW-0812">Transmembrane</keyword>
<dbReference type="InterPro" id="IPR029151">
    <property type="entry name" value="Sensor-like_sf"/>
</dbReference>
<feature type="domain" description="Methyl-accepting transducer" evidence="12">
    <location>
        <begin position="351"/>
        <end position="580"/>
    </location>
</feature>
<dbReference type="CDD" id="cd12912">
    <property type="entry name" value="PDC2_MCP_like"/>
    <property type="match status" value="1"/>
</dbReference>
<protein>
    <submittedName>
        <fullName evidence="14">HAMP domain-containing protein</fullName>
    </submittedName>
</protein>
<dbReference type="Gene3D" id="1.10.287.950">
    <property type="entry name" value="Methyl-accepting chemotaxis protein"/>
    <property type="match status" value="1"/>
</dbReference>
<organism evidence="14 15">
    <name type="scientific">Rouxiella aceris</name>
    <dbReference type="NCBI Taxonomy" id="2703884"/>
    <lineage>
        <taxon>Bacteria</taxon>
        <taxon>Pseudomonadati</taxon>
        <taxon>Pseudomonadota</taxon>
        <taxon>Gammaproteobacteria</taxon>
        <taxon>Enterobacterales</taxon>
        <taxon>Yersiniaceae</taxon>
        <taxon>Rouxiella</taxon>
    </lineage>
</organism>
<dbReference type="SMART" id="SM00304">
    <property type="entry name" value="HAMP"/>
    <property type="match status" value="1"/>
</dbReference>
<evidence type="ECO:0000256" key="10">
    <source>
        <dbReference type="SAM" id="Phobius"/>
    </source>
</evidence>
<dbReference type="Gene3D" id="3.30.450.20">
    <property type="entry name" value="PAS domain"/>
    <property type="match status" value="2"/>
</dbReference>
<evidence type="ECO:0000313" key="15">
    <source>
        <dbReference type="Proteomes" id="UP000585363"/>
    </source>
</evidence>
<feature type="chain" id="PRO_5032690937" evidence="11">
    <location>
        <begin position="23"/>
        <end position="595"/>
    </location>
</feature>
<dbReference type="InterPro" id="IPR004089">
    <property type="entry name" value="MCPsignal_dom"/>
</dbReference>
<dbReference type="SUPFAM" id="SSF103190">
    <property type="entry name" value="Sensory domain-like"/>
    <property type="match status" value="1"/>
</dbReference>
<keyword evidence="7 9" id="KW-0807">Transducer</keyword>
<sequence length="595" mass="62397">MFKTIRSRIMVACIAIVMCALAINTFLSYTVANNYNSQATDSTLNALTASHSQGISDWVSQKTEMIASLQAVALTDDPIPVMKLIATAGDFTNVYVGYANKTAKFSDPTGVPADYNPTGRPWYKQAESAGHAVVTPPYIDAGTGKLVVTFAVPIMEQGTLKGIVAGDVSMTSVINNVNTIHPTPASFGMLVDSTGTIIAHPDAALTLKPFASMAHELDLPALLAAKDVVDIQLNGAEKRLRAMPVKGTNWFTLVIQDQKESTAGMRSLLTSSLITLIVIVLVSAGIIGLIISKSFKRLSVVRDTLNAISSGEGDLSQRLPSDGHDEVTEIAHAFNVFVDKLSRVMVEIRSTSESVKVAADEIAAGNNDLAGRTESAAANLQQTAASLEQITATVSQSASSAKQASVTARTASDAATRGDEVVTKVINTMDSIETASSKIGDITSVIDGIAFQTNILALNAAVEAARAGEQGRGFAVVASEVRSLAQRSAQAAKEIKVLIDSTVTSVASGSAQVRLASDSMSEIVSNVANVSSVMLEITHAAEEQMLSINEIHIAITQLDGMVQQNAAMVQESTSAATALQEQATGLAVSVGHFRT</sequence>
<dbReference type="CDD" id="cd06225">
    <property type="entry name" value="HAMP"/>
    <property type="match status" value="1"/>
</dbReference>
<evidence type="ECO:0000256" key="6">
    <source>
        <dbReference type="ARBA" id="ARBA00023136"/>
    </source>
</evidence>
<dbReference type="Pfam" id="PF00672">
    <property type="entry name" value="HAMP"/>
    <property type="match status" value="1"/>
</dbReference>
<evidence type="ECO:0000256" key="1">
    <source>
        <dbReference type="ARBA" id="ARBA00004651"/>
    </source>
</evidence>
<dbReference type="InterPro" id="IPR033479">
    <property type="entry name" value="dCache_1"/>
</dbReference>
<evidence type="ECO:0000256" key="2">
    <source>
        <dbReference type="ARBA" id="ARBA00022475"/>
    </source>
</evidence>
<dbReference type="GO" id="GO:0007165">
    <property type="term" value="P:signal transduction"/>
    <property type="evidence" value="ECO:0007669"/>
    <property type="project" value="UniProtKB-KW"/>
</dbReference>
<dbReference type="Pfam" id="PF00015">
    <property type="entry name" value="MCPsignal"/>
    <property type="match status" value="1"/>
</dbReference>
<dbReference type="PANTHER" id="PTHR43531:SF16">
    <property type="entry name" value="METHYL-ACCEPTING CHEMOTAXIS PROTEIN II"/>
    <property type="match status" value="1"/>
</dbReference>
<gene>
    <name evidence="14" type="ORF">GW590_06530</name>
</gene>
<keyword evidence="11" id="KW-0732">Signal</keyword>
<feature type="domain" description="HAMP" evidence="13">
    <location>
        <begin position="292"/>
        <end position="346"/>
    </location>
</feature>
<feature type="signal peptide" evidence="11">
    <location>
        <begin position="1"/>
        <end position="22"/>
    </location>
</feature>
<dbReference type="CDD" id="cd11386">
    <property type="entry name" value="MCP_signal"/>
    <property type="match status" value="1"/>
</dbReference>
<dbReference type="SUPFAM" id="SSF58104">
    <property type="entry name" value="Methyl-accepting chemotaxis protein (MCP) signaling domain"/>
    <property type="match status" value="1"/>
</dbReference>